<keyword evidence="13" id="KW-1185">Reference proteome</keyword>
<dbReference type="Gene3D" id="3.40.50.720">
    <property type="entry name" value="NAD(P)-binding Rossmann-like Domain"/>
    <property type="match status" value="1"/>
</dbReference>
<dbReference type="InterPro" id="IPR001155">
    <property type="entry name" value="OxRdtase_FMN_N"/>
</dbReference>
<dbReference type="SUPFAM" id="SSF51971">
    <property type="entry name" value="Nucleotide-binding domain"/>
    <property type="match status" value="1"/>
</dbReference>
<evidence type="ECO:0000256" key="7">
    <source>
        <dbReference type="ARBA" id="ARBA00023002"/>
    </source>
</evidence>
<keyword evidence="4" id="KW-0285">Flavoprotein</keyword>
<dbReference type="InterPro" id="IPR013785">
    <property type="entry name" value="Aldolase_TIM"/>
</dbReference>
<keyword evidence="8" id="KW-0408">Iron</keyword>
<dbReference type="InterPro" id="IPR036188">
    <property type="entry name" value="FAD/NAD-bd_sf"/>
</dbReference>
<dbReference type="CDD" id="cd02930">
    <property type="entry name" value="DCR_FMN"/>
    <property type="match status" value="1"/>
</dbReference>
<dbReference type="SUPFAM" id="SSF51905">
    <property type="entry name" value="FAD/NAD(P)-binding domain"/>
    <property type="match status" value="1"/>
</dbReference>
<dbReference type="PANTHER" id="PTHR42917">
    <property type="entry name" value="2,4-DIENOYL-COA REDUCTASE"/>
    <property type="match status" value="1"/>
</dbReference>
<evidence type="ECO:0000256" key="2">
    <source>
        <dbReference type="ARBA" id="ARBA00001966"/>
    </source>
</evidence>
<evidence type="ECO:0000259" key="11">
    <source>
        <dbReference type="Pfam" id="PF07992"/>
    </source>
</evidence>
<keyword evidence="9" id="KW-0411">Iron-sulfur</keyword>
<dbReference type="Gene3D" id="3.50.50.60">
    <property type="entry name" value="FAD/NAD(P)-binding domain"/>
    <property type="match status" value="1"/>
</dbReference>
<dbReference type="RefSeq" id="WP_134719924.1">
    <property type="nucleotide sequence ID" value="NZ_SDKM01000036.1"/>
</dbReference>
<dbReference type="Proteomes" id="UP000295198">
    <property type="component" value="Unassembled WGS sequence"/>
</dbReference>
<dbReference type="GO" id="GO:0033543">
    <property type="term" value="P:fatty acid beta-oxidation, unsaturated, even number, reductase/isomerase pathway"/>
    <property type="evidence" value="ECO:0007669"/>
    <property type="project" value="TreeGrafter"/>
</dbReference>
<dbReference type="OrthoDB" id="3169239at2"/>
<evidence type="ECO:0000259" key="10">
    <source>
        <dbReference type="Pfam" id="PF00724"/>
    </source>
</evidence>
<evidence type="ECO:0000313" key="12">
    <source>
        <dbReference type="EMBL" id="RYP83176.1"/>
    </source>
</evidence>
<accession>A0A4Q4Z7W6</accession>
<name>A0A4Q4Z7W6_9ACTN</name>
<dbReference type="EMBL" id="SDKM01000036">
    <property type="protein sequence ID" value="RYP83176.1"/>
    <property type="molecule type" value="Genomic_DNA"/>
</dbReference>
<dbReference type="GO" id="GO:0008670">
    <property type="term" value="F:2,4-dienoyl-CoA reductase (NADPH) activity"/>
    <property type="evidence" value="ECO:0007669"/>
    <property type="project" value="TreeGrafter"/>
</dbReference>
<dbReference type="SUPFAM" id="SSF51395">
    <property type="entry name" value="FMN-linked oxidoreductases"/>
    <property type="match status" value="1"/>
</dbReference>
<evidence type="ECO:0000256" key="1">
    <source>
        <dbReference type="ARBA" id="ARBA00001917"/>
    </source>
</evidence>
<feature type="domain" description="FAD/NAD(P)-binding" evidence="11">
    <location>
        <begin position="376"/>
        <end position="630"/>
    </location>
</feature>
<dbReference type="PRINTS" id="PR00368">
    <property type="entry name" value="FADPNR"/>
</dbReference>
<dbReference type="InterPro" id="IPR051793">
    <property type="entry name" value="NADH:flavin_oxidoreductase"/>
</dbReference>
<reference evidence="12 13" key="1">
    <citation type="submission" date="2019-01" db="EMBL/GenBank/DDBJ databases">
        <title>Nocardioides guangzhouensis sp. nov., an actinobacterium isolated from soil.</title>
        <authorList>
            <person name="Fu Y."/>
            <person name="Cai Y."/>
            <person name="Lin Z."/>
            <person name="Chen P."/>
        </authorList>
    </citation>
    <scope>NUCLEOTIDE SEQUENCE [LARGE SCALE GENOMIC DNA]</scope>
    <source>
        <strain evidence="12 13">130</strain>
    </source>
</reference>
<comment type="caution">
    <text evidence="12">The sequence shown here is derived from an EMBL/GenBank/DDBJ whole genome shotgun (WGS) entry which is preliminary data.</text>
</comment>
<proteinExistence type="inferred from homology"/>
<evidence type="ECO:0000313" key="13">
    <source>
        <dbReference type="Proteomes" id="UP000295198"/>
    </source>
</evidence>
<dbReference type="Pfam" id="PF00724">
    <property type="entry name" value="Oxidored_FMN"/>
    <property type="match status" value="1"/>
</dbReference>
<dbReference type="AlphaFoldDB" id="A0A4Q4Z7W6"/>
<feature type="domain" description="NADH:flavin oxidoreductase/NADH oxidase N-terminal" evidence="10">
    <location>
        <begin position="6"/>
        <end position="331"/>
    </location>
</feature>
<evidence type="ECO:0000256" key="8">
    <source>
        <dbReference type="ARBA" id="ARBA00023004"/>
    </source>
</evidence>
<gene>
    <name evidence="12" type="ORF">EKO23_19790</name>
</gene>
<evidence type="ECO:0000256" key="6">
    <source>
        <dbReference type="ARBA" id="ARBA00022723"/>
    </source>
</evidence>
<sequence length="672" mass="72086">MTYPHLLEPITIGDLTLRNRVVMGSMHTGLEDHRWDLPKLAAYFAERARGGAGLIITGGYAPNRRGWLKPFAGGMSTRLHAARHREITDAVHAEGGAIALQVLHAGRYGYTPFSVGASDRKSPITPFRPKRLSTKAVDRTVDDFARSIALARKAGYDAVEVMGSEGYLINQFLSGRTNDRTDAWGGSPEARMRFPVEIVRRARALVGPDFPIVYRMSLLDLVDGGQTWDETVALAQALEEAGVSMFNTGIGWHEARVPTIITQVPRGAWVPWTARLKQAVSVPVCASNRINTPDLAEQILADGDADLVSMARPFLADPELVNKAAAGRADEINTCIACNQACLDHTFSNKVASCLVNPRACHETTLVLGPVRTKRSVAVVGAGPAGLSAAVAAAERGFAVTLFEKDAELGGQFRLAMRVPGKEDFTETLRYFRRRLEVLDVDVRLATEATAADLAPYDEVVVATGVVPRDIELDGIGHPKVVSYADVLSGAVEVGKRVAVIGAGGIGVDVSHFLTHDPADTVEDWMAHWGVGDNAVHPGGLTEKKPRTPVREVWLLQRKTTPVGKGLGKTSGWAHRTVLKDSGVRMVPGVTYEKVDDAGLHVIVANGDGGPERRVLDVDHVVVCAGQESVRGVYDDLAGRDGLHLIGGADVAAELDAKRAIDQGTRTVAALA</sequence>
<dbReference type="Gene3D" id="3.20.20.70">
    <property type="entry name" value="Aldolase class I"/>
    <property type="match status" value="1"/>
</dbReference>
<dbReference type="PANTHER" id="PTHR42917:SF2">
    <property type="entry name" value="2,4-DIENOYL-COA REDUCTASE [(2E)-ENOYL-COA-PRODUCING]"/>
    <property type="match status" value="1"/>
</dbReference>
<keyword evidence="7" id="KW-0560">Oxidoreductase</keyword>
<evidence type="ECO:0000256" key="9">
    <source>
        <dbReference type="ARBA" id="ARBA00023014"/>
    </source>
</evidence>
<dbReference type="InterPro" id="IPR023753">
    <property type="entry name" value="FAD/NAD-binding_dom"/>
</dbReference>
<dbReference type="Pfam" id="PF07992">
    <property type="entry name" value="Pyr_redox_2"/>
    <property type="match status" value="1"/>
</dbReference>
<comment type="cofactor">
    <cofactor evidence="2">
        <name>[4Fe-4S] cluster</name>
        <dbReference type="ChEBI" id="CHEBI:49883"/>
    </cofactor>
</comment>
<comment type="cofactor">
    <cofactor evidence="1">
        <name>FMN</name>
        <dbReference type="ChEBI" id="CHEBI:58210"/>
    </cofactor>
</comment>
<evidence type="ECO:0000256" key="3">
    <source>
        <dbReference type="ARBA" id="ARBA00011048"/>
    </source>
</evidence>
<evidence type="ECO:0000256" key="4">
    <source>
        <dbReference type="ARBA" id="ARBA00022630"/>
    </source>
</evidence>
<comment type="similarity">
    <text evidence="3">In the N-terminal section; belongs to the NADH:flavin oxidoreductase/NADH oxidase family.</text>
</comment>
<dbReference type="GO" id="GO:0051536">
    <property type="term" value="F:iron-sulfur cluster binding"/>
    <property type="evidence" value="ECO:0007669"/>
    <property type="project" value="UniProtKB-KW"/>
</dbReference>
<keyword evidence="5" id="KW-0288">FMN</keyword>
<keyword evidence="6" id="KW-0479">Metal-binding</keyword>
<organism evidence="12 13">
    <name type="scientific">Nocardioides guangzhouensis</name>
    <dbReference type="NCBI Taxonomy" id="2497878"/>
    <lineage>
        <taxon>Bacteria</taxon>
        <taxon>Bacillati</taxon>
        <taxon>Actinomycetota</taxon>
        <taxon>Actinomycetes</taxon>
        <taxon>Propionibacteriales</taxon>
        <taxon>Nocardioidaceae</taxon>
        <taxon>Nocardioides</taxon>
    </lineage>
</organism>
<evidence type="ECO:0000256" key="5">
    <source>
        <dbReference type="ARBA" id="ARBA00022643"/>
    </source>
</evidence>
<dbReference type="GO" id="GO:0046872">
    <property type="term" value="F:metal ion binding"/>
    <property type="evidence" value="ECO:0007669"/>
    <property type="project" value="UniProtKB-KW"/>
</dbReference>
<dbReference type="GO" id="GO:0010181">
    <property type="term" value="F:FMN binding"/>
    <property type="evidence" value="ECO:0007669"/>
    <property type="project" value="InterPro"/>
</dbReference>
<protein>
    <submittedName>
        <fullName evidence="12">NADPH-dependent 2,4-dienoyl-CoA reductase</fullName>
    </submittedName>
</protein>